<reference evidence="2 3" key="1">
    <citation type="submission" date="2014-05" db="EMBL/GenBank/DDBJ databases">
        <title>Draft genome sequence of Amycolatopsis rifamycinica DSM 46095.</title>
        <authorList>
            <person name="Lal R."/>
            <person name="Saxena A."/>
            <person name="Kumari R."/>
            <person name="Mukherjee U."/>
            <person name="Singh P."/>
            <person name="Sangwan N."/>
            <person name="Mahato N.K."/>
        </authorList>
    </citation>
    <scope>NUCLEOTIDE SEQUENCE [LARGE SCALE GENOMIC DNA]</scope>
    <source>
        <strain evidence="2 3">DSM 46095</strain>
    </source>
</reference>
<dbReference type="AlphaFoldDB" id="A0A066U7M8"/>
<dbReference type="EMBL" id="JMQI01000026">
    <property type="protein sequence ID" value="KDN21872.1"/>
    <property type="molecule type" value="Genomic_DNA"/>
</dbReference>
<keyword evidence="3" id="KW-1185">Reference proteome</keyword>
<evidence type="ECO:0000313" key="3">
    <source>
        <dbReference type="Proteomes" id="UP000027345"/>
    </source>
</evidence>
<dbReference type="SUPFAM" id="SSF55781">
    <property type="entry name" value="GAF domain-like"/>
    <property type="match status" value="1"/>
</dbReference>
<evidence type="ECO:0000313" key="2">
    <source>
        <dbReference type="EMBL" id="KDN21872.1"/>
    </source>
</evidence>
<dbReference type="InterPro" id="IPR029016">
    <property type="entry name" value="GAF-like_dom_sf"/>
</dbReference>
<dbReference type="Gene3D" id="3.30.450.40">
    <property type="match status" value="1"/>
</dbReference>
<dbReference type="SMART" id="SM00065">
    <property type="entry name" value="GAF"/>
    <property type="match status" value="1"/>
</dbReference>
<name>A0A066U7M8_9PSEU</name>
<gene>
    <name evidence="2" type="ORF">DV20_13195</name>
</gene>
<sequence>MQPAADRERLWQEVTRRAARDGAGLPAAVCATCVGGLADGAALSMRSAGRTQELLATSGPWASKLEEAQYALGEGPGVLAYTSDEPVLITDITAEDGRWPMFTDAARAEGVAAVFAFPLHSGAIKLGTLDLYRRAPGRLTSDALADATVLADLAIAVVLRQALNDEAAGLDPAEQGGGAYEDVHIATGMVAVQLRISLVDASMRLRAHAFGEGRSLLEVSRDVIARRITLDRWAE</sequence>
<dbReference type="Pfam" id="PF01590">
    <property type="entry name" value="GAF"/>
    <property type="match status" value="1"/>
</dbReference>
<dbReference type="STRING" id="287986.DV20_13195"/>
<feature type="domain" description="GAF" evidence="1">
    <location>
        <begin position="6"/>
        <end position="168"/>
    </location>
</feature>
<comment type="caution">
    <text evidence="2">The sequence shown here is derived from an EMBL/GenBank/DDBJ whole genome shotgun (WGS) entry which is preliminary data.</text>
</comment>
<dbReference type="InterPro" id="IPR003018">
    <property type="entry name" value="GAF"/>
</dbReference>
<evidence type="ECO:0000259" key="1">
    <source>
        <dbReference type="SMART" id="SM00065"/>
    </source>
</evidence>
<protein>
    <recommendedName>
        <fullName evidence="1">GAF domain-containing protein</fullName>
    </recommendedName>
</protein>
<dbReference type="eggNOG" id="COG2203">
    <property type="taxonomic scope" value="Bacteria"/>
</dbReference>
<organism evidence="2 3">
    <name type="scientific">Amycolatopsis rifamycinica</name>
    <dbReference type="NCBI Taxonomy" id="287986"/>
    <lineage>
        <taxon>Bacteria</taxon>
        <taxon>Bacillati</taxon>
        <taxon>Actinomycetota</taxon>
        <taxon>Actinomycetes</taxon>
        <taxon>Pseudonocardiales</taxon>
        <taxon>Pseudonocardiaceae</taxon>
        <taxon>Amycolatopsis</taxon>
    </lineage>
</organism>
<dbReference type="Proteomes" id="UP000027345">
    <property type="component" value="Unassembled WGS sequence"/>
</dbReference>
<proteinExistence type="predicted"/>
<accession>A0A066U7M8</accession>
<dbReference type="RefSeq" id="WP_043779805.1">
    <property type="nucleotide sequence ID" value="NZ_JMQI01000026.1"/>
</dbReference>